<comment type="caution">
    <text evidence="3">The sequence shown here is derived from an EMBL/GenBank/DDBJ whole genome shotgun (WGS) entry which is preliminary data.</text>
</comment>
<dbReference type="PANTHER" id="PTHR11412:SF172">
    <property type="entry name" value="LD23292P"/>
    <property type="match status" value="1"/>
</dbReference>
<feature type="disulfide bond" evidence="2">
    <location>
        <begin position="337"/>
        <end position="352"/>
    </location>
</feature>
<protein>
    <submittedName>
        <fullName evidence="3">Uncharacterized protein</fullName>
    </submittedName>
</protein>
<evidence type="ECO:0000313" key="4">
    <source>
        <dbReference type="Proteomes" id="UP000499080"/>
    </source>
</evidence>
<name>A0A4Y2QJH7_ARAVE</name>
<dbReference type="SUPFAM" id="SSF57424">
    <property type="entry name" value="LDL receptor-like module"/>
    <property type="match status" value="1"/>
</dbReference>
<dbReference type="InterPro" id="IPR036055">
    <property type="entry name" value="LDL_receptor-like_sf"/>
</dbReference>
<dbReference type="AlphaFoldDB" id="A0A4Y2QJH7"/>
<feature type="disulfide bond" evidence="2">
    <location>
        <begin position="318"/>
        <end position="330"/>
    </location>
</feature>
<evidence type="ECO:0000256" key="1">
    <source>
        <dbReference type="ARBA" id="ARBA00023157"/>
    </source>
</evidence>
<dbReference type="SMART" id="SM00192">
    <property type="entry name" value="LDLa"/>
    <property type="match status" value="1"/>
</dbReference>
<dbReference type="OrthoDB" id="2019384at2759"/>
<proteinExistence type="predicted"/>
<sequence>MSELRRMRSASDSPSRLSVWAEVGERFLDQVEIGFAQALLYKADLKLAFLGANPQVFKPSMPFRCYVSVSFPDGSPLPSWRLNDQKLELRTRVRLSGGREQELETRFEQMSPVQFGIWEITVDLLSEFGTLTALNDVQSILLEVKYTDETGERARTSLLVYASYTPTHRHLQVTTSTRDAKVGEYIIFHVRADYYVQQFYYMFSVTLNEKKDKTGQTIEVVVEGHPGTYIGLSAVEHQLHKMDSGADLSPTEVLEKMNSFDEQGNGTLSFSWKSRDGLPNPFVHYPSPSYGMDARQIFQYAGLVTFTDADVPQRPDRCEGEFASCMDGTCYRLQKRCDGFADCTDASDESGCHETYEPDIADFHRTRLSRLEKMYHGSWIWEDVVIG</sequence>
<dbReference type="InterPro" id="IPR013783">
    <property type="entry name" value="Ig-like_fold"/>
</dbReference>
<dbReference type="Pfam" id="PF00057">
    <property type="entry name" value="Ldl_recept_a"/>
    <property type="match status" value="1"/>
</dbReference>
<keyword evidence="4" id="KW-1185">Reference proteome</keyword>
<dbReference type="CDD" id="cd00112">
    <property type="entry name" value="LDLa"/>
    <property type="match status" value="1"/>
</dbReference>
<dbReference type="Gene3D" id="2.60.40.10">
    <property type="entry name" value="Immunoglobulins"/>
    <property type="match status" value="1"/>
</dbReference>
<evidence type="ECO:0000256" key="2">
    <source>
        <dbReference type="PROSITE-ProRule" id="PRU00124"/>
    </source>
</evidence>
<evidence type="ECO:0000313" key="3">
    <source>
        <dbReference type="EMBL" id="GBN63443.1"/>
    </source>
</evidence>
<dbReference type="Proteomes" id="UP000499080">
    <property type="component" value="Unassembled WGS sequence"/>
</dbReference>
<reference evidence="3 4" key="1">
    <citation type="journal article" date="2019" name="Sci. Rep.">
        <title>Orb-weaving spider Araneus ventricosus genome elucidates the spidroin gene catalogue.</title>
        <authorList>
            <person name="Kono N."/>
            <person name="Nakamura H."/>
            <person name="Ohtoshi R."/>
            <person name="Moran D.A.P."/>
            <person name="Shinohara A."/>
            <person name="Yoshida Y."/>
            <person name="Fujiwara M."/>
            <person name="Mori M."/>
            <person name="Tomita M."/>
            <person name="Arakawa K."/>
        </authorList>
    </citation>
    <scope>NUCLEOTIDE SEQUENCE [LARGE SCALE GENOMIC DNA]</scope>
</reference>
<organism evidence="3 4">
    <name type="scientific">Araneus ventricosus</name>
    <name type="common">Orbweaver spider</name>
    <name type="synonym">Epeira ventricosa</name>
    <dbReference type="NCBI Taxonomy" id="182803"/>
    <lineage>
        <taxon>Eukaryota</taxon>
        <taxon>Metazoa</taxon>
        <taxon>Ecdysozoa</taxon>
        <taxon>Arthropoda</taxon>
        <taxon>Chelicerata</taxon>
        <taxon>Arachnida</taxon>
        <taxon>Araneae</taxon>
        <taxon>Araneomorphae</taxon>
        <taxon>Entelegynae</taxon>
        <taxon>Araneoidea</taxon>
        <taxon>Araneidae</taxon>
        <taxon>Araneus</taxon>
    </lineage>
</organism>
<dbReference type="PANTHER" id="PTHR11412">
    <property type="entry name" value="MACROGLOBULIN / COMPLEMENT"/>
    <property type="match status" value="1"/>
</dbReference>
<dbReference type="InterPro" id="IPR002172">
    <property type="entry name" value="LDrepeatLR_classA_rpt"/>
</dbReference>
<dbReference type="PROSITE" id="PS50068">
    <property type="entry name" value="LDLRA_2"/>
    <property type="match status" value="1"/>
</dbReference>
<accession>A0A4Y2QJH7</accession>
<dbReference type="InterPro" id="IPR050473">
    <property type="entry name" value="A2M/Complement_sys"/>
</dbReference>
<dbReference type="EMBL" id="BGPR01014043">
    <property type="protein sequence ID" value="GBN63443.1"/>
    <property type="molecule type" value="Genomic_DNA"/>
</dbReference>
<dbReference type="Gene3D" id="4.10.400.10">
    <property type="entry name" value="Low-density Lipoprotein Receptor"/>
    <property type="match status" value="1"/>
</dbReference>
<keyword evidence="1 2" id="KW-1015">Disulfide bond</keyword>
<feature type="non-terminal residue" evidence="3">
    <location>
        <position position="387"/>
    </location>
</feature>
<gene>
    <name evidence="3" type="ORF">AVEN_177707_1</name>
</gene>
<feature type="disulfide bond" evidence="2">
    <location>
        <begin position="325"/>
        <end position="343"/>
    </location>
</feature>